<dbReference type="PANTHER" id="PTHR43065:SF10">
    <property type="entry name" value="PEROXIDE STRESS-ACTIVATED HISTIDINE KINASE MAK3"/>
    <property type="match status" value="1"/>
</dbReference>
<dbReference type="SMART" id="SM00387">
    <property type="entry name" value="HATPase_c"/>
    <property type="match status" value="1"/>
</dbReference>
<feature type="domain" description="Histidine kinase" evidence="9">
    <location>
        <begin position="287"/>
        <end position="510"/>
    </location>
</feature>
<protein>
    <recommendedName>
        <fullName evidence="2">histidine kinase</fullName>
        <ecNumber evidence="2">2.7.13.3</ecNumber>
    </recommendedName>
</protein>
<keyword evidence="3" id="KW-0597">Phosphoprotein</keyword>
<keyword evidence="7" id="KW-0067">ATP-binding</keyword>
<dbReference type="InterPro" id="IPR013767">
    <property type="entry name" value="PAS_fold"/>
</dbReference>
<evidence type="ECO:0000259" key="10">
    <source>
        <dbReference type="PROSITE" id="PS50112"/>
    </source>
</evidence>
<dbReference type="GO" id="GO:0000155">
    <property type="term" value="F:phosphorelay sensor kinase activity"/>
    <property type="evidence" value="ECO:0007669"/>
    <property type="project" value="InterPro"/>
</dbReference>
<evidence type="ECO:0000256" key="5">
    <source>
        <dbReference type="ARBA" id="ARBA00022741"/>
    </source>
</evidence>
<dbReference type="InterPro" id="IPR005467">
    <property type="entry name" value="His_kinase_dom"/>
</dbReference>
<dbReference type="Pfam" id="PF13426">
    <property type="entry name" value="PAS_9"/>
    <property type="match status" value="1"/>
</dbReference>
<sequence>MDYLDKTSLICDTVDNGIILLNEDLEVLFWNRWLETRTNISLDEILNKNILDIFPDINKNKLKRKIKAALTLNSPTFYTTEVNESFFNIEYKNKITDRVFYNMQQNVTVTPYDVQKKLVIIYVYDSTMLRETNFKLSRAKQNLEVEHQKVLQIKGQLEESIEEFEFLLNATMEAIVIFNENNQSVNINDVGVELFGLNSKEEGLQKDIVYFFESASLNLNNAAATFEATMRLKNGSTFPALVKLKEADFKERHYKILTIVDLTELKYRDRLISEQAKMAAMGEMIGNIAHQWRQPLSAITTAASGAKLQKEFNMLTDELFNECLDGIVRNSMHLSQTINDFRDFISGDKDIVEFDLEENIRKNISIVESMLKHHKVEVHIEAKSSLKIHNYKNELTQAFLNLIDNAKDALIQHNIKEKYIFIKIYQEGSNAIIKVTDNAKGIPTNIMKKVFEPYFTTKHQSQGTGLGLYMTHQIIEKSMQGSIEVQNTTFDYHEHTFTGATFTITLPIMTKELY</sequence>
<dbReference type="InterPro" id="IPR004358">
    <property type="entry name" value="Sig_transdc_His_kin-like_C"/>
</dbReference>
<dbReference type="InterPro" id="IPR036097">
    <property type="entry name" value="HisK_dim/P_sf"/>
</dbReference>
<dbReference type="EC" id="2.7.13.3" evidence="2"/>
<keyword evidence="5" id="KW-0547">Nucleotide-binding</keyword>
<evidence type="ECO:0000256" key="8">
    <source>
        <dbReference type="ARBA" id="ARBA00023012"/>
    </source>
</evidence>
<evidence type="ECO:0000256" key="3">
    <source>
        <dbReference type="ARBA" id="ARBA00022553"/>
    </source>
</evidence>
<keyword evidence="4" id="KW-0808">Transferase</keyword>
<dbReference type="InterPro" id="IPR035965">
    <property type="entry name" value="PAS-like_dom_sf"/>
</dbReference>
<dbReference type="SUPFAM" id="SSF55874">
    <property type="entry name" value="ATPase domain of HSP90 chaperone/DNA topoisomerase II/histidine kinase"/>
    <property type="match status" value="1"/>
</dbReference>
<evidence type="ECO:0000256" key="2">
    <source>
        <dbReference type="ARBA" id="ARBA00012438"/>
    </source>
</evidence>
<dbReference type="InterPro" id="IPR000014">
    <property type="entry name" value="PAS"/>
</dbReference>
<dbReference type="Gene3D" id="1.10.287.130">
    <property type="match status" value="1"/>
</dbReference>
<evidence type="ECO:0000259" key="9">
    <source>
        <dbReference type="PROSITE" id="PS50109"/>
    </source>
</evidence>
<name>A0A4V1LP77_9BACT</name>
<organism evidence="11 12">
    <name type="scientific">Candidatus Marinarcus aquaticus</name>
    <dbReference type="NCBI Taxonomy" id="2044504"/>
    <lineage>
        <taxon>Bacteria</taxon>
        <taxon>Pseudomonadati</taxon>
        <taxon>Campylobacterota</taxon>
        <taxon>Epsilonproteobacteria</taxon>
        <taxon>Campylobacterales</taxon>
        <taxon>Arcobacteraceae</taxon>
        <taxon>Candidatus Marinarcus</taxon>
    </lineage>
</organism>
<keyword evidence="8" id="KW-0902">Two-component regulatory system</keyword>
<dbReference type="RefSeq" id="WP_128995587.1">
    <property type="nucleotide sequence ID" value="NZ_PDKN01000002.1"/>
</dbReference>
<dbReference type="SMART" id="SM00091">
    <property type="entry name" value="PAS"/>
    <property type="match status" value="2"/>
</dbReference>
<dbReference type="GO" id="GO:0005524">
    <property type="term" value="F:ATP binding"/>
    <property type="evidence" value="ECO:0007669"/>
    <property type="project" value="UniProtKB-KW"/>
</dbReference>
<dbReference type="PRINTS" id="PR00344">
    <property type="entry name" value="BCTRLSENSOR"/>
</dbReference>
<accession>A0A4V1LP77</accession>
<dbReference type="PANTHER" id="PTHR43065">
    <property type="entry name" value="SENSOR HISTIDINE KINASE"/>
    <property type="match status" value="1"/>
</dbReference>
<dbReference type="CDD" id="cd00082">
    <property type="entry name" value="HisKA"/>
    <property type="match status" value="1"/>
</dbReference>
<gene>
    <name evidence="11" type="ORF">CRV04_04340</name>
</gene>
<proteinExistence type="predicted"/>
<dbReference type="InterPro" id="IPR003661">
    <property type="entry name" value="HisK_dim/P_dom"/>
</dbReference>
<dbReference type="Pfam" id="PF00989">
    <property type="entry name" value="PAS"/>
    <property type="match status" value="1"/>
</dbReference>
<evidence type="ECO:0000313" key="11">
    <source>
        <dbReference type="EMBL" id="RXJ60238.1"/>
    </source>
</evidence>
<dbReference type="EMBL" id="PDKN01000002">
    <property type="protein sequence ID" value="RXJ60238.1"/>
    <property type="molecule type" value="Genomic_DNA"/>
</dbReference>
<dbReference type="CDD" id="cd00075">
    <property type="entry name" value="HATPase"/>
    <property type="match status" value="1"/>
</dbReference>
<evidence type="ECO:0000313" key="12">
    <source>
        <dbReference type="Proteomes" id="UP000290657"/>
    </source>
</evidence>
<evidence type="ECO:0000256" key="7">
    <source>
        <dbReference type="ARBA" id="ARBA00022840"/>
    </source>
</evidence>
<dbReference type="Pfam" id="PF02518">
    <property type="entry name" value="HATPase_c"/>
    <property type="match status" value="1"/>
</dbReference>
<evidence type="ECO:0000256" key="6">
    <source>
        <dbReference type="ARBA" id="ARBA00022777"/>
    </source>
</evidence>
<dbReference type="CDD" id="cd00130">
    <property type="entry name" value="PAS"/>
    <property type="match status" value="1"/>
</dbReference>
<dbReference type="Pfam" id="PF00512">
    <property type="entry name" value="HisKA"/>
    <property type="match status" value="1"/>
</dbReference>
<dbReference type="SUPFAM" id="SSF55785">
    <property type="entry name" value="PYP-like sensor domain (PAS domain)"/>
    <property type="match status" value="2"/>
</dbReference>
<dbReference type="Proteomes" id="UP000290657">
    <property type="component" value="Unassembled WGS sequence"/>
</dbReference>
<dbReference type="SMART" id="SM00388">
    <property type="entry name" value="HisKA"/>
    <property type="match status" value="1"/>
</dbReference>
<dbReference type="AlphaFoldDB" id="A0A4V1LP77"/>
<comment type="catalytic activity">
    <reaction evidence="1">
        <text>ATP + protein L-histidine = ADP + protein N-phospho-L-histidine.</text>
        <dbReference type="EC" id="2.7.13.3"/>
    </reaction>
</comment>
<comment type="caution">
    <text evidence="11">The sequence shown here is derived from an EMBL/GenBank/DDBJ whole genome shotgun (WGS) entry which is preliminary data.</text>
</comment>
<dbReference type="PROSITE" id="PS50112">
    <property type="entry name" value="PAS"/>
    <property type="match status" value="1"/>
</dbReference>
<keyword evidence="6 11" id="KW-0418">Kinase</keyword>
<dbReference type="InterPro" id="IPR003594">
    <property type="entry name" value="HATPase_dom"/>
</dbReference>
<dbReference type="OrthoDB" id="9805967at2"/>
<evidence type="ECO:0000256" key="4">
    <source>
        <dbReference type="ARBA" id="ARBA00022679"/>
    </source>
</evidence>
<dbReference type="SUPFAM" id="SSF47384">
    <property type="entry name" value="Homodimeric domain of signal transducing histidine kinase"/>
    <property type="match status" value="1"/>
</dbReference>
<dbReference type="PROSITE" id="PS50109">
    <property type="entry name" value="HIS_KIN"/>
    <property type="match status" value="1"/>
</dbReference>
<evidence type="ECO:0000256" key="1">
    <source>
        <dbReference type="ARBA" id="ARBA00000085"/>
    </source>
</evidence>
<dbReference type="InterPro" id="IPR036890">
    <property type="entry name" value="HATPase_C_sf"/>
</dbReference>
<feature type="domain" description="PAS" evidence="10">
    <location>
        <begin position="12"/>
        <end position="73"/>
    </location>
</feature>
<dbReference type="Gene3D" id="3.30.450.20">
    <property type="entry name" value="PAS domain"/>
    <property type="match status" value="2"/>
</dbReference>
<dbReference type="GO" id="GO:0006355">
    <property type="term" value="P:regulation of DNA-templated transcription"/>
    <property type="evidence" value="ECO:0007669"/>
    <property type="project" value="InterPro"/>
</dbReference>
<reference evidence="11 12" key="1">
    <citation type="submission" date="2017-10" db="EMBL/GenBank/DDBJ databases">
        <title>Genomics of the genus Arcobacter.</title>
        <authorList>
            <person name="Perez-Cataluna A."/>
            <person name="Figueras M.J."/>
        </authorList>
    </citation>
    <scope>NUCLEOTIDE SEQUENCE [LARGE SCALE GENOMIC DNA]</scope>
    <source>
        <strain evidence="11 12">CECT 8987</strain>
    </source>
</reference>
<keyword evidence="12" id="KW-1185">Reference proteome</keyword>
<dbReference type="Gene3D" id="3.30.565.10">
    <property type="entry name" value="Histidine kinase-like ATPase, C-terminal domain"/>
    <property type="match status" value="1"/>
</dbReference>